<organism evidence="1 2">
    <name type="scientific">Prauserella marina</name>
    <dbReference type="NCBI Taxonomy" id="530584"/>
    <lineage>
        <taxon>Bacteria</taxon>
        <taxon>Bacillati</taxon>
        <taxon>Actinomycetota</taxon>
        <taxon>Actinomycetes</taxon>
        <taxon>Pseudonocardiales</taxon>
        <taxon>Pseudonocardiaceae</taxon>
        <taxon>Prauserella</taxon>
    </lineage>
</organism>
<dbReference type="EMBL" id="FMZE01000003">
    <property type="protein sequence ID" value="SDC74303.1"/>
    <property type="molecule type" value="Genomic_DNA"/>
</dbReference>
<dbReference type="AlphaFoldDB" id="A0A1G6P2A4"/>
<proteinExistence type="predicted"/>
<evidence type="ECO:0000313" key="2">
    <source>
        <dbReference type="Proteomes" id="UP000199494"/>
    </source>
</evidence>
<accession>A0A1G6P2A4</accession>
<dbReference type="PANTHER" id="PTHR10272">
    <property type="entry name" value="PLATELET-ACTIVATING FACTOR ACETYLHYDROLASE"/>
    <property type="match status" value="1"/>
</dbReference>
<dbReference type="STRING" id="530584.SAMN05421630_103450"/>
<dbReference type="Pfam" id="PF03403">
    <property type="entry name" value="PAF-AH_p_II"/>
    <property type="match status" value="2"/>
</dbReference>
<dbReference type="Gene3D" id="3.40.50.1820">
    <property type="entry name" value="alpha/beta hydrolase"/>
    <property type="match status" value="1"/>
</dbReference>
<dbReference type="Proteomes" id="UP000199494">
    <property type="component" value="Unassembled WGS sequence"/>
</dbReference>
<keyword evidence="2" id="KW-1185">Reference proteome</keyword>
<reference evidence="1 2" key="1">
    <citation type="submission" date="2016-10" db="EMBL/GenBank/DDBJ databases">
        <authorList>
            <person name="de Groot N.N."/>
        </authorList>
    </citation>
    <scope>NUCLEOTIDE SEQUENCE [LARGE SCALE GENOMIC DNA]</scope>
    <source>
        <strain evidence="1 2">CGMCC 4.5506</strain>
    </source>
</reference>
<dbReference type="InterPro" id="IPR029058">
    <property type="entry name" value="AB_hydrolase_fold"/>
</dbReference>
<name>A0A1G6P2A4_9PSEU</name>
<evidence type="ECO:0000313" key="1">
    <source>
        <dbReference type="EMBL" id="SDC74303.1"/>
    </source>
</evidence>
<sequence length="404" mass="43414">MGSSRGFSRSVTTVLVAALCAVVLPASAAAEEDGNQIYLPEPDGPYQPGTSLVHLVDDNRVDDLAPDGGDRELMAQVWYPAMPSPWHQPAPYAQPQEAAAIEYFYGLPEGAVKDAATNSLLGAPALPGDRPVVFFYHGICASRTDTTALNERLASNGFVVVALASTHESDGVEFPDGRFVRTSDPDFCLAGGDPFSEKYDAVLNRLQETRVGDVGFVLDQLTEWQNTGRSPLPLGVARSLDLDRVGIMGHSFGGSTAAQSLADDPRLDAGVDLDGLIVGSVRKAGLDKPFLVIGSDYHDEVQDPSWADFLPALTGWHQWLRLVDAGHYRFVDIGGSAGKWGLAEMMPPEAWTANFGDIGDHRSQDIVLDYTTAFFQRFLAGKKSPILDGPSAEYPEIEFKTAGG</sequence>
<dbReference type="GO" id="GO:0003847">
    <property type="term" value="F:1-alkyl-2-acetylglycerophosphocholine esterase activity"/>
    <property type="evidence" value="ECO:0007669"/>
    <property type="project" value="TreeGrafter"/>
</dbReference>
<dbReference type="PANTHER" id="PTHR10272:SF0">
    <property type="entry name" value="PLATELET-ACTIVATING FACTOR ACETYLHYDROLASE"/>
    <property type="match status" value="1"/>
</dbReference>
<protein>
    <submittedName>
        <fullName evidence="1">Chlorophyllase enzyme</fullName>
    </submittedName>
</protein>
<dbReference type="SUPFAM" id="SSF53474">
    <property type="entry name" value="alpha/beta-Hydrolases"/>
    <property type="match status" value="1"/>
</dbReference>
<gene>
    <name evidence="1" type="ORF">SAMN05421630_103450</name>
</gene>